<feature type="domain" description="Aminoacyl-tRNA synthetase class Ia" evidence="12">
    <location>
        <begin position="20"/>
        <end position="728"/>
    </location>
</feature>
<reference evidence="14 16" key="1">
    <citation type="submission" date="2018-08" db="EMBL/GenBank/DDBJ databases">
        <title>A genome reference for cultivated species of the human gut microbiota.</title>
        <authorList>
            <person name="Zou Y."/>
            <person name="Xue W."/>
            <person name="Luo G."/>
        </authorList>
    </citation>
    <scope>NUCLEOTIDE SEQUENCE [LARGE SCALE GENOMIC DNA]</scope>
    <source>
        <strain evidence="14 16">AF36-16BH</strain>
    </source>
</reference>
<comment type="domain">
    <text evidence="11">IleRS has two distinct active sites: one for aminoacylation and one for editing. The misactivated valine is translocated from the active site to the editing site, which sterically excludes the correctly activated isoleucine. The single editing site contains two valyl binding pockets, one specific for each substrate (Val-AMP or Val-tRNA(Ile)).</text>
</comment>
<dbReference type="SUPFAM" id="SSF47323">
    <property type="entry name" value="Anticodon-binding domain of a subclass of class I aminoacyl-tRNA synthetases"/>
    <property type="match status" value="1"/>
</dbReference>
<comment type="function">
    <text evidence="9 11">Catalyzes the attachment of isoleucine to tRNA(Ile). As IleRS can inadvertently accommodate and process structurally similar amino acids such as valine, to avoid such errors it has two additional distinct tRNA(Ile)-dependent editing activities. One activity is designated as 'pretransfer' editing and involves the hydrolysis of activated Val-AMP. The other activity is designated 'posttransfer' editing and involves deacylation of mischarged Val-tRNA(Ile).</text>
</comment>
<evidence type="ECO:0000256" key="7">
    <source>
        <dbReference type="ARBA" id="ARBA00022917"/>
    </source>
</evidence>
<dbReference type="EMBL" id="RCXO01000038">
    <property type="protein sequence ID" value="RYT76828.1"/>
    <property type="molecule type" value="Genomic_DNA"/>
</dbReference>
<dbReference type="OrthoDB" id="9810365at2"/>
<dbReference type="FunFam" id="3.40.50.620:FF:000175">
    <property type="entry name" value="Isoleucine--tRNA ligase"/>
    <property type="match status" value="1"/>
</dbReference>
<dbReference type="RefSeq" id="WP_007662717.1">
    <property type="nucleotide sequence ID" value="NZ_JAJCKC010000002.1"/>
</dbReference>
<dbReference type="InterPro" id="IPR014729">
    <property type="entry name" value="Rossmann-like_a/b/a_fold"/>
</dbReference>
<evidence type="ECO:0000313" key="16">
    <source>
        <dbReference type="Proteomes" id="UP000285013"/>
    </source>
</evidence>
<keyword evidence="2 11" id="KW-0436">Ligase</keyword>
<evidence type="ECO:0000256" key="5">
    <source>
        <dbReference type="ARBA" id="ARBA00022833"/>
    </source>
</evidence>
<dbReference type="NCBIfam" id="TIGR00392">
    <property type="entry name" value="ileS"/>
    <property type="match status" value="1"/>
</dbReference>
<evidence type="ECO:0000256" key="6">
    <source>
        <dbReference type="ARBA" id="ARBA00022840"/>
    </source>
</evidence>
<comment type="similarity">
    <text evidence="11">Belongs to the class-I aminoacyl-tRNA synthetase family. IleS type 2 subfamily.</text>
</comment>
<dbReference type="SUPFAM" id="SSF52374">
    <property type="entry name" value="Nucleotidylyl transferase"/>
    <property type="match status" value="1"/>
</dbReference>
<feature type="domain" description="Methionyl/Valyl/Leucyl/Isoleucyl-tRNA synthetase anticodon-binding" evidence="13">
    <location>
        <begin position="776"/>
        <end position="927"/>
    </location>
</feature>
<dbReference type="GO" id="GO:0000049">
    <property type="term" value="F:tRNA binding"/>
    <property type="evidence" value="ECO:0007669"/>
    <property type="project" value="InterPro"/>
</dbReference>
<evidence type="ECO:0000256" key="1">
    <source>
        <dbReference type="ARBA" id="ARBA00022490"/>
    </source>
</evidence>
<evidence type="ECO:0000259" key="13">
    <source>
        <dbReference type="Pfam" id="PF08264"/>
    </source>
</evidence>
<dbReference type="InterPro" id="IPR002301">
    <property type="entry name" value="Ile-tRNA-ligase"/>
</dbReference>
<feature type="binding site" evidence="11">
    <location>
        <position position="692"/>
    </location>
    <ligand>
        <name>ATP</name>
        <dbReference type="ChEBI" id="CHEBI:30616"/>
    </ligand>
</feature>
<reference evidence="15 17" key="2">
    <citation type="journal article" date="2019" name="Science, e1252229">
        <title>Invertible promoters mediate bacterial phase variation, antibiotic resistance, and host adaptation in the gut.</title>
        <authorList>
            <person name="Jiang X."/>
            <person name="Hall A.B."/>
            <person name="Arthur T.D."/>
            <person name="Plichta D.R."/>
            <person name="Covington C.T."/>
            <person name="Poyet M."/>
            <person name="Crothers J."/>
            <person name="Moses P.L."/>
            <person name="Tolonen A.C."/>
            <person name="Vlamakis H."/>
            <person name="Alm E.J."/>
            <person name="Xavier R.J."/>
        </authorList>
    </citation>
    <scope>NUCLEOTIDE SEQUENCE [LARGE SCALE GENOMIC DNA]</scope>
    <source>
        <strain evidence="15">Bf_0095</strain>
        <strain evidence="17">bf_0095</strain>
    </source>
</reference>
<comment type="subunit">
    <text evidence="11">Monomer.</text>
</comment>
<keyword evidence="4 11" id="KW-0547">Nucleotide-binding</keyword>
<proteinExistence type="inferred from homology"/>
<dbReference type="PANTHER" id="PTHR42780:SF1">
    <property type="entry name" value="ISOLEUCINE--TRNA LIGASE, CYTOPLASMIC"/>
    <property type="match status" value="1"/>
</dbReference>
<dbReference type="GO" id="GO:0005524">
    <property type="term" value="F:ATP binding"/>
    <property type="evidence" value="ECO:0007669"/>
    <property type="project" value="UniProtKB-UniRule"/>
</dbReference>
<dbReference type="InterPro" id="IPR033709">
    <property type="entry name" value="Anticodon_Ile_ABEc"/>
</dbReference>
<evidence type="ECO:0000256" key="2">
    <source>
        <dbReference type="ARBA" id="ARBA00022598"/>
    </source>
</evidence>
<dbReference type="GO" id="GO:0008270">
    <property type="term" value="F:zinc ion binding"/>
    <property type="evidence" value="ECO:0007669"/>
    <property type="project" value="UniProtKB-UniRule"/>
</dbReference>
<sequence>MGKKFAEYSQFDLSKVNAEVLKKWDENQVFAKSMTEREGCPSFVFYEGPPSANGMPGIHHVMARSIKDIFCRYKTMKGFLVKRKAGWDTHGLPVELGVEKAMGITKEDIGKTISVADYNAACRKDVMKFTKEWEDLTHKMGYWVDMTDPYITYDNRYIETLWWLLKQLYTKGYLYKGYTIQPYSPAAGTGLSSHELNQPGCYRDVKDVTCVAQFKMKNPKPEMAEWGTPYFIAWTTTPWTLPSNTALCVGPKIDYVAVQSYNGYTGEKITVVLAKALLYTHFNKKAEDIALEDYKPGDKLIPFKIVGEYKGPDLVGMEYEQLIPWVNPGEGAFRVISGDYVTTEDGTGIVHIAPTFGADDAQVAKAAGVPPLQLINKKGELRPMVDLTGKFYKLDELDENFVKERVNVDLYKEYAGRFVKNAYDPNLTDQDESLDVSLCMMMKANNQAFKIEKHVHNYPHCWRTDKPVLYYPLDSWFIRSTACKDRMIELNKTINWKPESTGTGRFGKWLENLNDWNLSRSRYWGTPLPIWRTEDNSEEICIGSVEELYNEIEKSVAAGFMKSNPYKDKGFVPGEYNGENYDKIDLHRPYVDDIILVSKDGKPMKREADLIDVWFDSGAMPYAQIHYPFENKELLDSHQVYPADFIAEGVDQTRGWFFTLHAIASMVFDTISYKAVISNGLVLDKNGNKMSKRLGNGVDPFSTIEKYGSDPLRWYMITNSSPWDNLKFDVDGIEEVRRKFFGTLYNTYSFFSLYANVDGFEYKEADVPMAERPEIDRWILSVLNTLVKEVDTCYSEYEPTKAGRLISDFVNDNLSNWYVRLNRKRFWGGEFTQDKLSAYQTLYTCLETVAKLMSPIAPFYADKLYMDLVTATGRDNVVSVHLAKFPEYKEEMIDKELEVRMQMAQDVTSMVLALRRKVNIKVRQPLQCIMIPVVDEEQRAHIEAVKALIMSEVNVKDIKFVDGAAGVLVKKVKCDFKKMGPKFGKQMKAVAAAVAEMSQDAIAELEKNGSYTLQLNGTDVLVEATDVEIFSEDIPGWLVANEGKLTVALDVTVTEELRREGIARELVNRIQNIRKSSGLEITDKIKITLSKNQQTDDAVNEYKDYICNQVLGTSLTLTDEVENGTELNFDDFSLYVSVVKE</sequence>
<comment type="catalytic activity">
    <reaction evidence="10 11">
        <text>tRNA(Ile) + L-isoleucine + ATP = L-isoleucyl-tRNA(Ile) + AMP + diphosphate</text>
        <dbReference type="Rhea" id="RHEA:11060"/>
        <dbReference type="Rhea" id="RHEA-COMP:9666"/>
        <dbReference type="Rhea" id="RHEA-COMP:9695"/>
        <dbReference type="ChEBI" id="CHEBI:30616"/>
        <dbReference type="ChEBI" id="CHEBI:33019"/>
        <dbReference type="ChEBI" id="CHEBI:58045"/>
        <dbReference type="ChEBI" id="CHEBI:78442"/>
        <dbReference type="ChEBI" id="CHEBI:78528"/>
        <dbReference type="ChEBI" id="CHEBI:456215"/>
        <dbReference type="EC" id="6.1.1.5"/>
    </reaction>
</comment>
<keyword evidence="17" id="KW-1185">Reference proteome</keyword>
<evidence type="ECO:0000256" key="9">
    <source>
        <dbReference type="ARBA" id="ARBA00025217"/>
    </source>
</evidence>
<dbReference type="Gene3D" id="3.30.720.200">
    <property type="match status" value="1"/>
</dbReference>
<keyword evidence="7 11" id="KW-0648">Protein biosynthesis</keyword>
<dbReference type="FunFam" id="3.40.50.620:FF:000205">
    <property type="entry name" value="Isoleucine--tRNA ligase"/>
    <property type="match status" value="1"/>
</dbReference>
<dbReference type="InterPro" id="IPR009008">
    <property type="entry name" value="Val/Leu/Ile-tRNA-synth_edit"/>
</dbReference>
<dbReference type="EC" id="6.1.1.5" evidence="11"/>
<dbReference type="InterPro" id="IPR002300">
    <property type="entry name" value="aa-tRNA-synth_Ia"/>
</dbReference>
<dbReference type="GO" id="GO:0004822">
    <property type="term" value="F:isoleucine-tRNA ligase activity"/>
    <property type="evidence" value="ECO:0007669"/>
    <property type="project" value="UniProtKB-UniRule"/>
</dbReference>
<dbReference type="FunFam" id="1.10.730.10:FF:000036">
    <property type="entry name" value="Isoleucine--tRNA ligase"/>
    <property type="match status" value="1"/>
</dbReference>
<evidence type="ECO:0000256" key="8">
    <source>
        <dbReference type="ARBA" id="ARBA00023146"/>
    </source>
</evidence>
<dbReference type="SUPFAM" id="SSF50677">
    <property type="entry name" value="ValRS/IleRS/LeuRS editing domain"/>
    <property type="match status" value="1"/>
</dbReference>
<keyword evidence="5 11" id="KW-0862">Zinc</keyword>
<dbReference type="Pfam" id="PF00133">
    <property type="entry name" value="tRNA-synt_1"/>
    <property type="match status" value="1"/>
</dbReference>
<dbReference type="Proteomes" id="UP000285013">
    <property type="component" value="Unassembled WGS sequence"/>
</dbReference>
<dbReference type="GeneID" id="26159538"/>
<dbReference type="GO" id="GO:0002161">
    <property type="term" value="F:aminoacyl-tRNA deacylase activity"/>
    <property type="evidence" value="ECO:0007669"/>
    <property type="project" value="InterPro"/>
</dbReference>
<comment type="subcellular location">
    <subcellularLocation>
        <location evidence="11">Cytoplasm</location>
    </subcellularLocation>
</comment>
<feature type="short sequence motif" description="'KMSKS' region" evidence="11">
    <location>
        <begin position="689"/>
        <end position="693"/>
    </location>
</feature>
<evidence type="ECO:0000313" key="17">
    <source>
        <dbReference type="Proteomes" id="UP000291191"/>
    </source>
</evidence>
<dbReference type="Pfam" id="PF19302">
    <property type="entry name" value="DUF5915"/>
    <property type="match status" value="1"/>
</dbReference>
<dbReference type="PRINTS" id="PR00984">
    <property type="entry name" value="TRNASYNTHILE"/>
</dbReference>
<evidence type="ECO:0000256" key="3">
    <source>
        <dbReference type="ARBA" id="ARBA00022723"/>
    </source>
</evidence>
<dbReference type="GO" id="GO:0005737">
    <property type="term" value="C:cytoplasm"/>
    <property type="evidence" value="ECO:0007669"/>
    <property type="project" value="UniProtKB-SubCell"/>
</dbReference>
<dbReference type="HAMAP" id="MF_02003">
    <property type="entry name" value="Ile_tRNA_synth_type2"/>
    <property type="match status" value="1"/>
</dbReference>
<evidence type="ECO:0000256" key="11">
    <source>
        <dbReference type="HAMAP-Rule" id="MF_02003"/>
    </source>
</evidence>
<dbReference type="Proteomes" id="UP000291191">
    <property type="component" value="Unassembled WGS sequence"/>
</dbReference>
<evidence type="ECO:0000313" key="15">
    <source>
        <dbReference type="EMBL" id="RYT76828.1"/>
    </source>
</evidence>
<accession>A0A415AG08</accession>
<gene>
    <name evidence="11" type="primary">ileS</name>
    <name evidence="14" type="ORF">DWZ95_02470</name>
    <name evidence="15" type="ORF">EAJ06_21020</name>
</gene>
<dbReference type="AlphaFoldDB" id="A0A415AG08"/>
<dbReference type="CDD" id="cd07961">
    <property type="entry name" value="Anticodon_Ia_Ile_ABEc"/>
    <property type="match status" value="1"/>
</dbReference>
<evidence type="ECO:0000256" key="10">
    <source>
        <dbReference type="ARBA" id="ARBA00048359"/>
    </source>
</evidence>
<comment type="caution">
    <text evidence="14">The sequence shown here is derived from an EMBL/GenBank/DDBJ whole genome shotgun (WGS) entry which is preliminary data.</text>
</comment>
<keyword evidence="6 11" id="KW-0067">ATP-binding</keyword>
<dbReference type="PANTHER" id="PTHR42780">
    <property type="entry name" value="SOLEUCYL-TRNA SYNTHETASE"/>
    <property type="match status" value="1"/>
</dbReference>
<comment type="cofactor">
    <cofactor evidence="11">
        <name>Zn(2+)</name>
        <dbReference type="ChEBI" id="CHEBI:29105"/>
    </cofactor>
</comment>
<keyword evidence="3 11" id="KW-0479">Metal-binding</keyword>
<dbReference type="EMBL" id="QRPE01000002">
    <property type="protein sequence ID" value="RHL95722.1"/>
    <property type="molecule type" value="Genomic_DNA"/>
</dbReference>
<keyword evidence="8 11" id="KW-0030">Aminoacyl-tRNA synthetase</keyword>
<dbReference type="CDD" id="cd00818">
    <property type="entry name" value="IleRS_core"/>
    <property type="match status" value="1"/>
</dbReference>
<name>A0A415AG08_9BACE</name>
<dbReference type="InterPro" id="IPR023586">
    <property type="entry name" value="Ile-tRNA-ligase_type2"/>
</dbReference>
<dbReference type="Gene3D" id="3.40.50.620">
    <property type="entry name" value="HUPs"/>
    <property type="match status" value="2"/>
</dbReference>
<keyword evidence="1 11" id="KW-0963">Cytoplasm</keyword>
<dbReference type="Pfam" id="PF08264">
    <property type="entry name" value="Anticodon_1"/>
    <property type="match status" value="1"/>
</dbReference>
<dbReference type="GO" id="GO:0006428">
    <property type="term" value="P:isoleucyl-tRNA aminoacylation"/>
    <property type="evidence" value="ECO:0007669"/>
    <property type="project" value="UniProtKB-UniRule"/>
</dbReference>
<dbReference type="InterPro" id="IPR009080">
    <property type="entry name" value="tRNAsynth_Ia_anticodon-bd"/>
</dbReference>
<protein>
    <recommendedName>
        <fullName evidence="11">Isoleucine--tRNA ligase</fullName>
        <ecNumber evidence="11">6.1.1.5</ecNumber>
    </recommendedName>
    <alternativeName>
        <fullName evidence="11">Isoleucyl-tRNA synthetase</fullName>
        <shortName evidence="11">IleRS</shortName>
    </alternativeName>
</protein>
<organism evidence="14 16">
    <name type="scientific">Bacteroides intestinalis</name>
    <dbReference type="NCBI Taxonomy" id="329854"/>
    <lineage>
        <taxon>Bacteria</taxon>
        <taxon>Pseudomonadati</taxon>
        <taxon>Bacteroidota</taxon>
        <taxon>Bacteroidia</taxon>
        <taxon>Bacteroidales</taxon>
        <taxon>Bacteroidaceae</taxon>
        <taxon>Bacteroides</taxon>
    </lineage>
</organism>
<dbReference type="Gene3D" id="1.10.730.10">
    <property type="entry name" value="Isoleucyl-tRNA Synthetase, Domain 1"/>
    <property type="match status" value="1"/>
</dbReference>
<evidence type="ECO:0000256" key="4">
    <source>
        <dbReference type="ARBA" id="ARBA00022741"/>
    </source>
</evidence>
<evidence type="ECO:0000313" key="14">
    <source>
        <dbReference type="EMBL" id="RHL95722.1"/>
    </source>
</evidence>
<dbReference type="InterPro" id="IPR013155">
    <property type="entry name" value="M/V/L/I-tRNA-synth_anticd-bd"/>
</dbReference>
<feature type="short sequence motif" description="'HIGH' region" evidence="11">
    <location>
        <begin position="50"/>
        <end position="60"/>
    </location>
</feature>
<evidence type="ECO:0000259" key="12">
    <source>
        <dbReference type="Pfam" id="PF00133"/>
    </source>
</evidence>